<evidence type="ECO:0000256" key="8">
    <source>
        <dbReference type="ARBA" id="ARBA00049527"/>
    </source>
</evidence>
<dbReference type="PANTHER" id="PTHR13390">
    <property type="entry name" value="LIPASE"/>
    <property type="match status" value="1"/>
</dbReference>
<evidence type="ECO:0000256" key="7">
    <source>
        <dbReference type="ARBA" id="ARBA00039150"/>
    </source>
</evidence>
<organism evidence="11 12">
    <name type="scientific">Varroa destructor</name>
    <name type="common">Honeybee mite</name>
    <dbReference type="NCBI Taxonomy" id="109461"/>
    <lineage>
        <taxon>Eukaryota</taxon>
        <taxon>Metazoa</taxon>
        <taxon>Ecdysozoa</taxon>
        <taxon>Arthropoda</taxon>
        <taxon>Chelicerata</taxon>
        <taxon>Arachnida</taxon>
        <taxon>Acari</taxon>
        <taxon>Parasitiformes</taxon>
        <taxon>Mesostigmata</taxon>
        <taxon>Gamasina</taxon>
        <taxon>Dermanyssoidea</taxon>
        <taxon>Varroidae</taxon>
        <taxon>Varroa</taxon>
    </lineage>
</organism>
<protein>
    <recommendedName>
        <fullName evidence="3">Lipid droplet-associated hydrolase</fullName>
        <ecNumber evidence="7">3.1.1.13</ecNumber>
    </recommendedName>
    <alternativeName>
        <fullName evidence="6">Lipid droplet-associated serine hydrolase</fullName>
    </alternativeName>
</protein>
<dbReference type="RefSeq" id="XP_022664481.1">
    <property type="nucleotide sequence ID" value="XM_022808746.1"/>
</dbReference>
<dbReference type="GO" id="GO:0019915">
    <property type="term" value="P:lipid storage"/>
    <property type="evidence" value="ECO:0007669"/>
    <property type="project" value="InterPro"/>
</dbReference>
<sequence>MLLARAVQHAEYRRQPTTLVFRLFLAVLPCILRAPISFPPISLFGLLFWICLLAEGAWGVKEPFSYLMVDDCPTQLLRYASDRQNVSELAADARQDLPKRTKMILFVVPGNPGPIGFYADFMKEIYAGNEENIEVWGVSHAGHVVLPKHMQKPYKSIKRWFSTEGEVEHKMRFLEKFIPKETPLVLIGHSIGSYMALQITDKLKDHNIVHTYLLFPAIERLARGINAPMLEALATYLRQPFMALVYSVHMVPAMLLKRVFQLAVRMHYGAGKETFVQNILSLTSPSVMRAIIDTTQDIFKKVRRRDDDAIARNLDKLTFYYGLNDHWAPREFPMQLRRMFPRSDVRFCLEGFRHAFVVDAGREMGHIVKGWMLKQNILPSKHGHLTAVSQLLREPSSSLPVTTTKTTYPMVQRSATTIDITGLSSSTLQPDSSSSSPVESLGYLENTNRTL</sequence>
<feature type="compositionally biased region" description="Low complexity" evidence="9">
    <location>
        <begin position="423"/>
        <end position="444"/>
    </location>
</feature>
<feature type="region of interest" description="Disordered" evidence="9">
    <location>
        <begin position="423"/>
        <end position="451"/>
    </location>
</feature>
<feature type="transmembrane region" description="Helical" evidence="10">
    <location>
        <begin position="20"/>
        <end position="36"/>
    </location>
</feature>
<evidence type="ECO:0000256" key="1">
    <source>
        <dbReference type="ARBA" id="ARBA00004502"/>
    </source>
</evidence>
<name>A0A7M7KEB3_VARDE</name>
<dbReference type="InParanoid" id="A0A7M7KEB3"/>
<evidence type="ECO:0000313" key="12">
    <source>
        <dbReference type="Proteomes" id="UP000594260"/>
    </source>
</evidence>
<dbReference type="EnsemblMetazoa" id="XM_022808746">
    <property type="protein sequence ID" value="XP_022664481"/>
    <property type="gene ID" value="LOC111251766"/>
</dbReference>
<evidence type="ECO:0000256" key="9">
    <source>
        <dbReference type="SAM" id="MobiDB-lite"/>
    </source>
</evidence>
<dbReference type="Pfam" id="PF10230">
    <property type="entry name" value="LIDHydrolase"/>
    <property type="match status" value="1"/>
</dbReference>
<keyword evidence="4" id="KW-0551">Lipid droplet</keyword>
<evidence type="ECO:0000256" key="10">
    <source>
        <dbReference type="SAM" id="Phobius"/>
    </source>
</evidence>
<dbReference type="GeneID" id="111251766"/>
<comment type="catalytic activity">
    <reaction evidence="8">
        <text>a cholesterol ester + H2O = cholesterol + a fatty acid + H(+)</text>
        <dbReference type="Rhea" id="RHEA:36403"/>
        <dbReference type="ChEBI" id="CHEBI:15377"/>
        <dbReference type="ChEBI" id="CHEBI:15378"/>
        <dbReference type="ChEBI" id="CHEBI:16113"/>
        <dbReference type="ChEBI" id="CHEBI:17002"/>
        <dbReference type="ChEBI" id="CHEBI:28868"/>
        <dbReference type="EC" id="3.1.1.13"/>
    </reaction>
    <physiologicalReaction direction="left-to-right" evidence="8">
        <dbReference type="Rhea" id="RHEA:36404"/>
    </physiologicalReaction>
</comment>
<reference evidence="11" key="1">
    <citation type="submission" date="2021-01" db="UniProtKB">
        <authorList>
            <consortium name="EnsemblMetazoa"/>
        </authorList>
    </citation>
    <scope>IDENTIFICATION</scope>
</reference>
<evidence type="ECO:0000256" key="4">
    <source>
        <dbReference type="ARBA" id="ARBA00022677"/>
    </source>
</evidence>
<evidence type="ECO:0000256" key="5">
    <source>
        <dbReference type="ARBA" id="ARBA00022801"/>
    </source>
</evidence>
<dbReference type="OrthoDB" id="448051at2759"/>
<keyword evidence="5" id="KW-0378">Hydrolase</keyword>
<accession>A0A7M7KEB3</accession>
<keyword evidence="10" id="KW-0812">Transmembrane</keyword>
<comment type="subcellular location">
    <subcellularLocation>
        <location evidence="1">Lipid droplet</location>
    </subcellularLocation>
</comment>
<keyword evidence="10" id="KW-0472">Membrane</keyword>
<dbReference type="AlphaFoldDB" id="A0A7M7KEB3"/>
<evidence type="ECO:0000256" key="3">
    <source>
        <dbReference type="ARBA" id="ARBA00019242"/>
    </source>
</evidence>
<evidence type="ECO:0000313" key="11">
    <source>
        <dbReference type="EnsemblMetazoa" id="XP_022664481"/>
    </source>
</evidence>
<dbReference type="PANTHER" id="PTHR13390:SF0">
    <property type="entry name" value="LIPID DROPLET-ASSOCIATED HYDROLASE"/>
    <property type="match status" value="1"/>
</dbReference>
<dbReference type="Proteomes" id="UP000594260">
    <property type="component" value="Unplaced"/>
</dbReference>
<proteinExistence type="inferred from homology"/>
<dbReference type="GO" id="GO:0005811">
    <property type="term" value="C:lipid droplet"/>
    <property type="evidence" value="ECO:0007669"/>
    <property type="project" value="UniProtKB-SubCell"/>
</dbReference>
<comment type="similarity">
    <text evidence="2">Belongs to the AB hydrolase superfamily. LDAH family.</text>
</comment>
<dbReference type="EC" id="3.1.1.13" evidence="7"/>
<dbReference type="GO" id="GO:0004771">
    <property type="term" value="F:sterol ester esterase activity"/>
    <property type="evidence" value="ECO:0007669"/>
    <property type="project" value="UniProtKB-EC"/>
</dbReference>
<dbReference type="SUPFAM" id="SSF53474">
    <property type="entry name" value="alpha/beta-Hydrolases"/>
    <property type="match status" value="1"/>
</dbReference>
<evidence type="ECO:0000256" key="2">
    <source>
        <dbReference type="ARBA" id="ARBA00008300"/>
    </source>
</evidence>
<keyword evidence="10" id="KW-1133">Transmembrane helix</keyword>
<dbReference type="Gene3D" id="3.40.50.1820">
    <property type="entry name" value="alpha/beta hydrolase"/>
    <property type="match status" value="1"/>
</dbReference>
<dbReference type="KEGG" id="vde:111251766"/>
<keyword evidence="12" id="KW-1185">Reference proteome</keyword>
<evidence type="ECO:0000256" key="6">
    <source>
        <dbReference type="ARBA" id="ARBA00031924"/>
    </source>
</evidence>
<dbReference type="InterPro" id="IPR019363">
    <property type="entry name" value="LDAH"/>
</dbReference>
<dbReference type="InterPro" id="IPR029058">
    <property type="entry name" value="AB_hydrolase_fold"/>
</dbReference>